<evidence type="ECO:0000313" key="1">
    <source>
        <dbReference type="EMBL" id="KAH7680747.1"/>
    </source>
</evidence>
<evidence type="ECO:0000313" key="2">
    <source>
        <dbReference type="Proteomes" id="UP000827976"/>
    </source>
</evidence>
<dbReference type="Proteomes" id="UP000827976">
    <property type="component" value="Chromosome 5"/>
</dbReference>
<gene>
    <name evidence="1" type="ORF">IHE45_05G013200</name>
</gene>
<proteinExistence type="predicted"/>
<keyword evidence="2" id="KW-1185">Reference proteome</keyword>
<reference evidence="2" key="1">
    <citation type="journal article" date="2022" name="Nat. Commun.">
        <title>Chromosome evolution and the genetic basis of agronomically important traits in greater yam.</title>
        <authorList>
            <person name="Bredeson J.V."/>
            <person name="Lyons J.B."/>
            <person name="Oniyinde I.O."/>
            <person name="Okereke N.R."/>
            <person name="Kolade O."/>
            <person name="Nnabue I."/>
            <person name="Nwadili C.O."/>
            <person name="Hribova E."/>
            <person name="Parker M."/>
            <person name="Nwogha J."/>
            <person name="Shu S."/>
            <person name="Carlson J."/>
            <person name="Kariba R."/>
            <person name="Muthemba S."/>
            <person name="Knop K."/>
            <person name="Barton G.J."/>
            <person name="Sherwood A.V."/>
            <person name="Lopez-Montes A."/>
            <person name="Asiedu R."/>
            <person name="Jamnadass R."/>
            <person name="Muchugi A."/>
            <person name="Goodstein D."/>
            <person name="Egesi C.N."/>
            <person name="Featherston J."/>
            <person name="Asfaw A."/>
            <person name="Simpson G.G."/>
            <person name="Dolezel J."/>
            <person name="Hendre P.S."/>
            <person name="Van Deynze A."/>
            <person name="Kumar P.L."/>
            <person name="Obidiegwu J.E."/>
            <person name="Bhattacharjee R."/>
            <person name="Rokhsar D.S."/>
        </authorList>
    </citation>
    <scope>NUCLEOTIDE SEQUENCE [LARGE SCALE GENOMIC DNA]</scope>
    <source>
        <strain evidence="2">cv. TDa95/00328</strain>
    </source>
</reference>
<dbReference type="EMBL" id="CM037015">
    <property type="protein sequence ID" value="KAH7680747.1"/>
    <property type="molecule type" value="Genomic_DNA"/>
</dbReference>
<name>A0ACB7VZ98_DIOAL</name>
<protein>
    <submittedName>
        <fullName evidence="1">Uncharacterized protein</fullName>
    </submittedName>
</protein>
<organism evidence="1 2">
    <name type="scientific">Dioscorea alata</name>
    <name type="common">Purple yam</name>
    <dbReference type="NCBI Taxonomy" id="55571"/>
    <lineage>
        <taxon>Eukaryota</taxon>
        <taxon>Viridiplantae</taxon>
        <taxon>Streptophyta</taxon>
        <taxon>Embryophyta</taxon>
        <taxon>Tracheophyta</taxon>
        <taxon>Spermatophyta</taxon>
        <taxon>Magnoliopsida</taxon>
        <taxon>Liliopsida</taxon>
        <taxon>Dioscoreales</taxon>
        <taxon>Dioscoreaceae</taxon>
        <taxon>Dioscorea</taxon>
    </lineage>
</organism>
<sequence length="106" mass="11655">MRKELDRTIKSRSTGFLHLGHLGSSSESMTYMRHLGQPARTMDVASGLLEHDDTQELGGEVDDEDPFGESSPSLTALEVLPLRGGGDKFSFRSSFGLFPLFLLILL</sequence>
<comment type="caution">
    <text evidence="1">The sequence shown here is derived from an EMBL/GenBank/DDBJ whole genome shotgun (WGS) entry which is preliminary data.</text>
</comment>
<accession>A0ACB7VZ98</accession>